<sequence>MVKTTVDTTSDRSVRSSTILQRTIHKTIAKKPKKPREKKQVARVSEEVASSSSTLPPPVSPTSSEMSAVPAEVLSALSTEQRTALEKYIKTVANAPQKLVIPPIKVKQLNPNLQIPKYDPLKKTANSYLDDLESYFKHQGFEQDDFLDLLPSVLEEHRKSWFRHKKKSGYDWSKFRDDFKQQFDNASEQQRREHYLNTRRQRDDEPVESFIWEMFELGQQVNPLEPMRNSVQRCKQALVPRLRLAIGELSHTTPEALINRCKEVLRDLRAVDASEGRRTRLPPSTPNSNENKWRDRERHQGENYRKQYFNNNPPQYGNGNQSNGNRQDRDSNRGNRQDSDANREDNRNNQKMTKQEFRNETRPRYGRQPPRTENRHADKECYRCKKKGHISRDCKATAFFFDEEDEKKEEGGAQGGGSDSSNLNDKGGH</sequence>
<dbReference type="SMART" id="SM00343">
    <property type="entry name" value="ZnF_C2HC"/>
    <property type="match status" value="1"/>
</dbReference>
<gene>
    <name evidence="4" type="ORF">ODALV1_LOCUS26139</name>
</gene>
<dbReference type="Proteomes" id="UP001642540">
    <property type="component" value="Unassembled WGS sequence"/>
</dbReference>
<keyword evidence="1" id="KW-0479">Metal-binding</keyword>
<dbReference type="InterPro" id="IPR001878">
    <property type="entry name" value="Znf_CCHC"/>
</dbReference>
<evidence type="ECO:0000256" key="2">
    <source>
        <dbReference type="SAM" id="MobiDB-lite"/>
    </source>
</evidence>
<proteinExistence type="predicted"/>
<feature type="domain" description="CCHC-type" evidence="3">
    <location>
        <begin position="381"/>
        <end position="395"/>
    </location>
</feature>
<dbReference type="Pfam" id="PF00098">
    <property type="entry name" value="zf-CCHC"/>
    <property type="match status" value="1"/>
</dbReference>
<reference evidence="4 5" key="1">
    <citation type="submission" date="2024-08" db="EMBL/GenBank/DDBJ databases">
        <authorList>
            <person name="Cucini C."/>
            <person name="Frati F."/>
        </authorList>
    </citation>
    <scope>NUCLEOTIDE SEQUENCE [LARGE SCALE GENOMIC DNA]</scope>
</reference>
<dbReference type="EMBL" id="CAXLJM020000109">
    <property type="protein sequence ID" value="CAL8135785.1"/>
    <property type="molecule type" value="Genomic_DNA"/>
</dbReference>
<evidence type="ECO:0000313" key="5">
    <source>
        <dbReference type="Proteomes" id="UP001642540"/>
    </source>
</evidence>
<feature type="compositionally biased region" description="Basic and acidic residues" evidence="2">
    <location>
        <begin position="326"/>
        <end position="363"/>
    </location>
</feature>
<comment type="caution">
    <text evidence="4">The sequence shown here is derived from an EMBL/GenBank/DDBJ whole genome shotgun (WGS) entry which is preliminary data.</text>
</comment>
<dbReference type="InterPro" id="IPR036875">
    <property type="entry name" value="Znf_CCHC_sf"/>
</dbReference>
<dbReference type="SUPFAM" id="SSF57756">
    <property type="entry name" value="Retrovirus zinc finger-like domains"/>
    <property type="match status" value="1"/>
</dbReference>
<keyword evidence="1" id="KW-0863">Zinc-finger</keyword>
<name>A0ABP1RUC0_9HEXA</name>
<dbReference type="Gene3D" id="4.10.60.10">
    <property type="entry name" value="Zinc finger, CCHC-type"/>
    <property type="match status" value="1"/>
</dbReference>
<feature type="compositionally biased region" description="Low complexity" evidence="2">
    <location>
        <begin position="307"/>
        <end position="325"/>
    </location>
</feature>
<evidence type="ECO:0000313" key="4">
    <source>
        <dbReference type="EMBL" id="CAL8135785.1"/>
    </source>
</evidence>
<evidence type="ECO:0000256" key="1">
    <source>
        <dbReference type="PROSITE-ProRule" id="PRU00047"/>
    </source>
</evidence>
<feature type="compositionally biased region" description="Basic and acidic residues" evidence="2">
    <location>
        <begin position="291"/>
        <end position="305"/>
    </location>
</feature>
<feature type="region of interest" description="Disordered" evidence="2">
    <location>
        <begin position="1"/>
        <end position="67"/>
    </location>
</feature>
<feature type="compositionally biased region" description="Basic residues" evidence="2">
    <location>
        <begin position="23"/>
        <end position="37"/>
    </location>
</feature>
<keyword evidence="1" id="KW-0862">Zinc</keyword>
<evidence type="ECO:0000259" key="3">
    <source>
        <dbReference type="PROSITE" id="PS50158"/>
    </source>
</evidence>
<protein>
    <recommendedName>
        <fullName evidence="3">CCHC-type domain-containing protein</fullName>
    </recommendedName>
</protein>
<feature type="region of interest" description="Disordered" evidence="2">
    <location>
        <begin position="401"/>
        <end position="429"/>
    </location>
</feature>
<organism evidence="4 5">
    <name type="scientific">Orchesella dallaii</name>
    <dbReference type="NCBI Taxonomy" id="48710"/>
    <lineage>
        <taxon>Eukaryota</taxon>
        <taxon>Metazoa</taxon>
        <taxon>Ecdysozoa</taxon>
        <taxon>Arthropoda</taxon>
        <taxon>Hexapoda</taxon>
        <taxon>Collembola</taxon>
        <taxon>Entomobryomorpha</taxon>
        <taxon>Entomobryoidea</taxon>
        <taxon>Orchesellidae</taxon>
        <taxon>Orchesellinae</taxon>
        <taxon>Orchesella</taxon>
    </lineage>
</organism>
<keyword evidence="5" id="KW-1185">Reference proteome</keyword>
<accession>A0ABP1RUC0</accession>
<feature type="region of interest" description="Disordered" evidence="2">
    <location>
        <begin position="274"/>
        <end position="377"/>
    </location>
</feature>
<dbReference type="PROSITE" id="PS50158">
    <property type="entry name" value="ZF_CCHC"/>
    <property type="match status" value="1"/>
</dbReference>